<name>A0A2R6NSW5_9APHY</name>
<dbReference type="OrthoDB" id="2788229at2759"/>
<organism evidence="1 2">
    <name type="scientific">Hermanssonia centrifuga</name>
    <dbReference type="NCBI Taxonomy" id="98765"/>
    <lineage>
        <taxon>Eukaryota</taxon>
        <taxon>Fungi</taxon>
        <taxon>Dikarya</taxon>
        <taxon>Basidiomycota</taxon>
        <taxon>Agaricomycotina</taxon>
        <taxon>Agaricomycetes</taxon>
        <taxon>Polyporales</taxon>
        <taxon>Meruliaceae</taxon>
        <taxon>Hermanssonia</taxon>
    </lineage>
</organism>
<evidence type="ECO:0008006" key="3">
    <source>
        <dbReference type="Google" id="ProtNLM"/>
    </source>
</evidence>
<evidence type="ECO:0000313" key="2">
    <source>
        <dbReference type="Proteomes" id="UP000186601"/>
    </source>
</evidence>
<reference evidence="1 2" key="1">
    <citation type="submission" date="2018-02" db="EMBL/GenBank/DDBJ databases">
        <title>Genome sequence of the basidiomycete white-rot fungus Phlebia centrifuga.</title>
        <authorList>
            <person name="Granchi Z."/>
            <person name="Peng M."/>
            <person name="de Vries R.P."/>
            <person name="Hilden K."/>
            <person name="Makela M.R."/>
            <person name="Grigoriev I."/>
            <person name="Riley R."/>
        </authorList>
    </citation>
    <scope>NUCLEOTIDE SEQUENCE [LARGE SCALE GENOMIC DNA]</scope>
    <source>
        <strain evidence="1 2">FBCC195</strain>
    </source>
</reference>
<sequence>MRPNLSNIPQELSDLIVDEFIGDFEGVKTLSLTHRSFLHRSREILHVQVRIDFGLEPPPLNFYSSPAAARCVRNLLLNELPSPTESGDDPQTDAKRIFAWRLVSRFTQVRHLSLSSLQWFCSPRDRKILSRTFSDVSSMYINLANFHNPLGFQFFLSAFANVNELRLENIRWADPLENGRYAGPYDLDDIPGRKLNSLSFWVLEDIHQAQIIQDMAEQWLARLPQQSVLKLSFSVIWRCMYGATKFLSMLNAAGPFLDHLVMETAEGPAFLEAREWISGVLRTTTFFDQTFPVNDSAALKSCTRLRSVVLQQLCTKSPLPRLPGEYDWVPYMMSQITSSRLQSVELVINPVHNRITDERFLDLDSVDEALSKRHLSELVVTIYATDRSEVDRYSDTVRHAMPRMGKKGTLNITAYC</sequence>
<accession>A0A2R6NSW5</accession>
<evidence type="ECO:0000313" key="1">
    <source>
        <dbReference type="EMBL" id="PSR75682.1"/>
    </source>
</evidence>
<dbReference type="Proteomes" id="UP000186601">
    <property type="component" value="Unassembled WGS sequence"/>
</dbReference>
<dbReference type="AlphaFoldDB" id="A0A2R6NSW5"/>
<keyword evidence="2" id="KW-1185">Reference proteome</keyword>
<gene>
    <name evidence="1" type="ORF">PHLCEN_2v8973</name>
</gene>
<dbReference type="EMBL" id="MLYV02000881">
    <property type="protein sequence ID" value="PSR75682.1"/>
    <property type="molecule type" value="Genomic_DNA"/>
</dbReference>
<proteinExistence type="predicted"/>
<comment type="caution">
    <text evidence="1">The sequence shown here is derived from an EMBL/GenBank/DDBJ whole genome shotgun (WGS) entry which is preliminary data.</text>
</comment>
<protein>
    <recommendedName>
        <fullName evidence="3">F-box domain-containing protein</fullName>
    </recommendedName>
</protein>